<dbReference type="SMART" id="SM00421">
    <property type="entry name" value="HTH_LUXR"/>
    <property type="match status" value="1"/>
</dbReference>
<evidence type="ECO:0000313" key="5">
    <source>
        <dbReference type="EMBL" id="WTT15242.1"/>
    </source>
</evidence>
<dbReference type="PANTHER" id="PTHR44688">
    <property type="entry name" value="DNA-BINDING TRANSCRIPTIONAL ACTIVATOR DEVR_DOSR"/>
    <property type="match status" value="1"/>
</dbReference>
<feature type="domain" description="HTH luxR-type" evidence="4">
    <location>
        <begin position="844"/>
        <end position="909"/>
    </location>
</feature>
<dbReference type="GO" id="GO:0003677">
    <property type="term" value="F:DNA binding"/>
    <property type="evidence" value="ECO:0007669"/>
    <property type="project" value="UniProtKB-KW"/>
</dbReference>
<dbReference type="PROSITE" id="PS50043">
    <property type="entry name" value="HTH_LUXR_2"/>
    <property type="match status" value="1"/>
</dbReference>
<organism evidence="5">
    <name type="scientific">Streptomyces sp. NBC_00093</name>
    <dbReference type="NCBI Taxonomy" id="2975649"/>
    <lineage>
        <taxon>Bacteria</taxon>
        <taxon>Bacillati</taxon>
        <taxon>Actinomycetota</taxon>
        <taxon>Actinomycetes</taxon>
        <taxon>Kitasatosporales</taxon>
        <taxon>Streptomycetaceae</taxon>
        <taxon>Streptomyces</taxon>
    </lineage>
</organism>
<dbReference type="PROSITE" id="PS00622">
    <property type="entry name" value="HTH_LUXR_1"/>
    <property type="match status" value="1"/>
</dbReference>
<evidence type="ECO:0000259" key="4">
    <source>
        <dbReference type="PROSITE" id="PS50043"/>
    </source>
</evidence>
<dbReference type="AlphaFoldDB" id="A0AAU1ZT88"/>
<dbReference type="CDD" id="cd06170">
    <property type="entry name" value="LuxR_C_like"/>
    <property type="match status" value="1"/>
</dbReference>
<evidence type="ECO:0000256" key="2">
    <source>
        <dbReference type="ARBA" id="ARBA00023125"/>
    </source>
</evidence>
<dbReference type="PANTHER" id="PTHR44688:SF16">
    <property type="entry name" value="DNA-BINDING TRANSCRIPTIONAL ACTIVATOR DEVR_DOSR"/>
    <property type="match status" value="1"/>
</dbReference>
<keyword evidence="3" id="KW-0804">Transcription</keyword>
<dbReference type="PRINTS" id="PR00038">
    <property type="entry name" value="HTHLUXR"/>
</dbReference>
<dbReference type="InterPro" id="IPR041664">
    <property type="entry name" value="AAA_16"/>
</dbReference>
<protein>
    <submittedName>
        <fullName evidence="5">AAA family ATPase</fullName>
    </submittedName>
</protein>
<dbReference type="InterPro" id="IPR036388">
    <property type="entry name" value="WH-like_DNA-bd_sf"/>
</dbReference>
<dbReference type="SMART" id="SM00382">
    <property type="entry name" value="AAA"/>
    <property type="match status" value="1"/>
</dbReference>
<dbReference type="InterPro" id="IPR000792">
    <property type="entry name" value="Tscrpt_reg_LuxR_C"/>
</dbReference>
<reference evidence="5" key="1">
    <citation type="submission" date="2022-10" db="EMBL/GenBank/DDBJ databases">
        <title>The complete genomes of actinobacterial strains from the NBC collection.</title>
        <authorList>
            <person name="Joergensen T.S."/>
            <person name="Alvarez Arevalo M."/>
            <person name="Sterndorff E.B."/>
            <person name="Faurdal D."/>
            <person name="Vuksanovic O."/>
            <person name="Mourched A.-S."/>
            <person name="Charusanti P."/>
            <person name="Shaw S."/>
            <person name="Blin K."/>
            <person name="Weber T."/>
        </authorList>
    </citation>
    <scope>NUCLEOTIDE SEQUENCE</scope>
    <source>
        <strain evidence="5">NBC_00093</strain>
    </source>
</reference>
<dbReference type="InterPro" id="IPR027417">
    <property type="entry name" value="P-loop_NTPase"/>
</dbReference>
<dbReference type="InterPro" id="IPR003593">
    <property type="entry name" value="AAA+_ATPase"/>
</dbReference>
<name>A0AAU1ZT88_9ACTN</name>
<proteinExistence type="predicted"/>
<accession>A0AAU1ZT88</accession>
<dbReference type="Pfam" id="PF13191">
    <property type="entry name" value="AAA_16"/>
    <property type="match status" value="1"/>
</dbReference>
<dbReference type="InterPro" id="IPR016032">
    <property type="entry name" value="Sig_transdc_resp-reg_C-effctor"/>
</dbReference>
<dbReference type="Pfam" id="PF00196">
    <property type="entry name" value="GerE"/>
    <property type="match status" value="1"/>
</dbReference>
<dbReference type="SUPFAM" id="SSF52540">
    <property type="entry name" value="P-loop containing nucleoside triphosphate hydrolases"/>
    <property type="match status" value="1"/>
</dbReference>
<dbReference type="SUPFAM" id="SSF46894">
    <property type="entry name" value="C-terminal effector domain of the bipartite response regulators"/>
    <property type="match status" value="1"/>
</dbReference>
<gene>
    <name evidence="5" type="ORF">OHA22_06715</name>
</gene>
<dbReference type="Gene3D" id="1.10.10.10">
    <property type="entry name" value="Winged helix-like DNA-binding domain superfamily/Winged helix DNA-binding domain"/>
    <property type="match status" value="1"/>
</dbReference>
<evidence type="ECO:0000256" key="3">
    <source>
        <dbReference type="ARBA" id="ARBA00023163"/>
    </source>
</evidence>
<dbReference type="GO" id="GO:0006355">
    <property type="term" value="P:regulation of DNA-templated transcription"/>
    <property type="evidence" value="ECO:0007669"/>
    <property type="project" value="InterPro"/>
</dbReference>
<evidence type="ECO:0000256" key="1">
    <source>
        <dbReference type="ARBA" id="ARBA00023015"/>
    </source>
</evidence>
<dbReference type="EMBL" id="CP108222">
    <property type="protein sequence ID" value="WTT15242.1"/>
    <property type="molecule type" value="Genomic_DNA"/>
</dbReference>
<dbReference type="Gene3D" id="3.40.50.300">
    <property type="entry name" value="P-loop containing nucleotide triphosphate hydrolases"/>
    <property type="match status" value="1"/>
</dbReference>
<keyword evidence="1" id="KW-0805">Transcription regulation</keyword>
<keyword evidence="2" id="KW-0238">DNA-binding</keyword>
<sequence>MTFVERAEEILLLESLLNEALGGAGRVVSVTGPVGSGKTELAHQLAARATDQGVRVVLTHASPADAGAGSGIFGQLLEACSSAAELRHRLAETRSGHAMSSQLMLAICHDLLRSAAQTPLLLIADDAHLTDAESLRGLLYLVRHVRVAPVMLVLVTSEYSQQTIPLFHAELFREPHHRQIQLPLLSVDGVTSILSERLDDATAHRLAPAAHSATGGNPLVVRALLEEHLMDPSAAGGESLSPGDISATAVLACLHHSGQPGLDVARGIALLGDRATPELISKLMSRPRRQVKRFSAALSQAGLLGPDGSLRHPAARSVVLNDPGFENASELRYRAAELLHSEGETPLRVAEHLIAADRPVRHWHISLLRQAAEDALDCQQADLALQCLDLALRDCPDGEERALITAAKVRVEWRMNPARAMSHFAGLLNAFEQGHLPDLEAIMLARALMWHGREEEAAGILTRIRERPHSPEVGEALLSTDQSLRSTHPESVVLLRERPTDPRPACEDPTAGPLVDSVMWDFMQAGNYDATARVAEGVLRNDHSPDYWRGPHSNALCALLYVHELDRAEYWTTRIYQSAEAEGFRTWQAVRSGILSEVARRRGNLPTAVRLAREGLRLMGPRAWGPQIEMPLSTLISAATAAGHHRTAAEWLAFPRPEGASKTRYYLHFLEARGQHHLAMGRHLPALRDFLACGRLMKNWDMDVAGIVPWRLGVAEALLRLGRRERAARALDELAERPDAQHPRVQGPLLRLRAGTMRPRQAVVLLRKSDDLLDSSRLPVELLATLMELNRVYVELGDSHQARFTARRIWRTAAQSGAEAHVRQTLLPEFAAPHSGTGAPAVAEDDMQTVLSDAELRVAELAARGHTNREIAGRLYITVSTVEQHLTRVYRKLQVDGRIDLQIRLNTKLQGTA</sequence>